<evidence type="ECO:0000256" key="1">
    <source>
        <dbReference type="ARBA" id="ARBA00044953"/>
    </source>
</evidence>
<dbReference type="InterPro" id="IPR019356">
    <property type="entry name" value="Menorin_dom"/>
</dbReference>
<reference evidence="4" key="1">
    <citation type="journal article" date="2014" name="Insect Biochem. Mol. Biol.">
        <title>An insight into the sialome of the frog biting fly, Corethrella appendiculata.</title>
        <authorList>
            <person name="Ribeiro J.M.C."/>
            <person name="Chagas A.C."/>
            <person name="Pham V.M."/>
            <person name="Lounibos L.P."/>
            <person name="Calvo E."/>
        </authorList>
    </citation>
    <scope>NUCLEOTIDE SEQUENCE</scope>
    <source>
        <tissue evidence="4">Salivary glands</tissue>
    </source>
</reference>
<feature type="transmembrane region" description="Helical" evidence="2">
    <location>
        <begin position="12"/>
        <end position="30"/>
    </location>
</feature>
<evidence type="ECO:0000313" key="4">
    <source>
        <dbReference type="EMBL" id="JAB56509.1"/>
    </source>
</evidence>
<proteinExistence type="evidence at transcript level"/>
<dbReference type="PANTHER" id="PTHR21184:SF6">
    <property type="entry name" value="CONSERVED PLASMA MEMBRANE PROTEIN"/>
    <property type="match status" value="1"/>
</dbReference>
<comment type="similarity">
    <text evidence="1">Belongs to the menorin family.</text>
</comment>
<organism evidence="4">
    <name type="scientific">Corethrella appendiculata</name>
    <dbReference type="NCBI Taxonomy" id="1370023"/>
    <lineage>
        <taxon>Eukaryota</taxon>
        <taxon>Metazoa</taxon>
        <taxon>Ecdysozoa</taxon>
        <taxon>Arthropoda</taxon>
        <taxon>Hexapoda</taxon>
        <taxon>Insecta</taxon>
        <taxon>Pterygota</taxon>
        <taxon>Neoptera</taxon>
        <taxon>Endopterygota</taxon>
        <taxon>Diptera</taxon>
        <taxon>Nematocera</taxon>
        <taxon>Culicoidea</taxon>
        <taxon>Chaoboridae</taxon>
        <taxon>Corethrella</taxon>
    </lineage>
</organism>
<dbReference type="Pfam" id="PF10223">
    <property type="entry name" value="Menorin_N"/>
    <property type="match status" value="1"/>
</dbReference>
<evidence type="ECO:0000259" key="3">
    <source>
        <dbReference type="Pfam" id="PF10223"/>
    </source>
</evidence>
<dbReference type="AlphaFoldDB" id="U5EVK7"/>
<keyword evidence="2" id="KW-0812">Transmembrane</keyword>
<keyword evidence="2" id="KW-1133">Transmembrane helix</keyword>
<name>U5EVK7_9DIPT</name>
<feature type="non-terminal residue" evidence="4">
    <location>
        <position position="323"/>
    </location>
</feature>
<dbReference type="EMBL" id="GANO01003362">
    <property type="protein sequence ID" value="JAB56509.1"/>
    <property type="molecule type" value="mRNA"/>
</dbReference>
<feature type="domain" description="Menorin-like" evidence="3">
    <location>
        <begin position="43"/>
        <end position="294"/>
    </location>
</feature>
<protein>
    <recommendedName>
        <fullName evidence="3">Menorin-like domain-containing protein</fullName>
    </recommendedName>
</protein>
<dbReference type="PANTHER" id="PTHR21184">
    <property type="entry name" value="MENORIN (DENDRITIC BRANCHING PROTEIN)"/>
    <property type="match status" value="1"/>
</dbReference>
<evidence type="ECO:0000256" key="2">
    <source>
        <dbReference type="SAM" id="Phobius"/>
    </source>
</evidence>
<accession>U5EVK7</accession>
<sequence length="323" mass="36713">MCKLIGKNKIKILFLLAFVFVLAFVVWLLLAQKSPEAAIMSANLTAITWAHAVNSDLLLTQYLNTDIQFLEADIVLGYLINDTNKENKIPIMAHPPAEISDLSLESFLRRIYEFNESHRDKVKGVKLDFKSILAFEQSNQIIKDSYDMKKYETWINSDILPGPVNNTETIPVDPIRFFAAARKLDSAVLSIGWTTRWGSDFTDGEYSYKHVQDMISCLDVNNVSNISITYPVRAGIAANSLEQLMKLENESSAKNKITFTIWSSADDFVDVSKLRVFIFTIGLDKIYVDVPDELKQKLRLNEPPINSEELIALTDYEKKPIVY</sequence>
<keyword evidence="2" id="KW-0472">Membrane</keyword>
<dbReference type="GO" id="GO:0005615">
    <property type="term" value="C:extracellular space"/>
    <property type="evidence" value="ECO:0007669"/>
    <property type="project" value="TreeGrafter"/>
</dbReference>